<evidence type="ECO:0000256" key="1">
    <source>
        <dbReference type="SAM" id="MobiDB-lite"/>
    </source>
</evidence>
<evidence type="ECO:0000313" key="2">
    <source>
        <dbReference type="EMBL" id="EYD75981.1"/>
    </source>
</evidence>
<feature type="region of interest" description="Disordered" evidence="1">
    <location>
        <begin position="1"/>
        <end position="38"/>
    </location>
</feature>
<name>A0A017HNN9_9RHOB</name>
<gene>
    <name evidence="2" type="ORF">Rumeso_02410</name>
</gene>
<protein>
    <submittedName>
        <fullName evidence="2">Uncharacterized protein</fullName>
    </submittedName>
</protein>
<reference evidence="2 3" key="1">
    <citation type="submission" date="2013-02" db="EMBL/GenBank/DDBJ databases">
        <authorList>
            <person name="Fiebig A."/>
            <person name="Goeker M."/>
            <person name="Klenk H.-P.P."/>
        </authorList>
    </citation>
    <scope>NUCLEOTIDE SEQUENCE [LARGE SCALE GENOMIC DNA]</scope>
    <source>
        <strain evidence="2 3">DSM 19309</strain>
    </source>
</reference>
<comment type="caution">
    <text evidence="2">The sequence shown here is derived from an EMBL/GenBank/DDBJ whole genome shotgun (WGS) entry which is preliminary data.</text>
</comment>
<feature type="compositionally biased region" description="Basic and acidic residues" evidence="1">
    <location>
        <begin position="1"/>
        <end position="18"/>
    </location>
</feature>
<feature type="compositionally biased region" description="Gly residues" evidence="1">
    <location>
        <begin position="19"/>
        <end position="28"/>
    </location>
</feature>
<dbReference type="AlphaFoldDB" id="A0A017HNN9"/>
<evidence type="ECO:0000313" key="3">
    <source>
        <dbReference type="Proteomes" id="UP000019666"/>
    </source>
</evidence>
<accession>A0A017HNN9</accession>
<dbReference type="HOGENOM" id="CLU_3332542_0_0_5"/>
<proteinExistence type="predicted"/>
<dbReference type="Proteomes" id="UP000019666">
    <property type="component" value="Unassembled WGS sequence"/>
</dbReference>
<sequence>MGKEHERGNDSEDAEHPGGPKGVEGTSGHGSPAGSRGR</sequence>
<keyword evidence="3" id="KW-1185">Reference proteome</keyword>
<dbReference type="EMBL" id="AOSK01000062">
    <property type="protein sequence ID" value="EYD75981.1"/>
    <property type="molecule type" value="Genomic_DNA"/>
</dbReference>
<organism evidence="2 3">
    <name type="scientific">Rubellimicrobium mesophilum DSM 19309</name>
    <dbReference type="NCBI Taxonomy" id="442562"/>
    <lineage>
        <taxon>Bacteria</taxon>
        <taxon>Pseudomonadati</taxon>
        <taxon>Pseudomonadota</taxon>
        <taxon>Alphaproteobacteria</taxon>
        <taxon>Rhodobacterales</taxon>
        <taxon>Roseobacteraceae</taxon>
        <taxon>Rubellimicrobium</taxon>
    </lineage>
</organism>